<gene>
    <name evidence="2" type="ORF">CCMP2556_LOCUS28150</name>
</gene>
<evidence type="ECO:0000313" key="3">
    <source>
        <dbReference type="Proteomes" id="UP001642484"/>
    </source>
</evidence>
<organism evidence="2 3">
    <name type="scientific">Durusdinium trenchii</name>
    <dbReference type="NCBI Taxonomy" id="1381693"/>
    <lineage>
        <taxon>Eukaryota</taxon>
        <taxon>Sar</taxon>
        <taxon>Alveolata</taxon>
        <taxon>Dinophyceae</taxon>
        <taxon>Suessiales</taxon>
        <taxon>Symbiodiniaceae</taxon>
        <taxon>Durusdinium</taxon>
    </lineage>
</organism>
<dbReference type="InterPro" id="IPR019236">
    <property type="entry name" value="APP1_cat"/>
</dbReference>
<dbReference type="PANTHER" id="PTHR28208:SF1">
    <property type="entry name" value="FILAMENT ORGANIZATION PROTEIN APP1-LIKE, PUTATIVE (AFU_ORTHOLOGUE AFUA_1G06650)-RELATED"/>
    <property type="match status" value="1"/>
</dbReference>
<evidence type="ECO:0000259" key="1">
    <source>
        <dbReference type="Pfam" id="PF09949"/>
    </source>
</evidence>
<dbReference type="InterPro" id="IPR052935">
    <property type="entry name" value="Mg2+_PAP"/>
</dbReference>
<protein>
    <recommendedName>
        <fullName evidence="1">Phosphatidate phosphatase APP1 catalytic domain-containing protein</fullName>
    </recommendedName>
</protein>
<keyword evidence="3" id="KW-1185">Reference proteome</keyword>
<sequence>MGRRSAMAEPSSAGRVTSPGRSFRGRSLILRTACLLALLVGLRVSADFVPMMPSKVARRAKESADQVESAEPGAWEAMSQSAAELVGDTSEFFVDTLKAAFDGAEEELVTENESTAVSLLEDLPGETLATLQEVVWNQSESVKQLLVQASSLSIKPSDFVDALGLVRRSSAEVEDKVANALEAFPSRPEVKQPESRYGLAVHDTAARTGANGWVVPIRAWIYRRNDRRHRIRMALARKIMMEMIHGIKNISKEGVRRYEERGRLIFRSLAFRGGERNVVLSVKFDGEDEWRDLPPTNGNGRVEVDVTVPEHLVEKAAEDGLLNLTVRLPGEDITARASALLVQPEGVLVISDIDDTVKVTEVFLGKDMVVRNTFLEEFRPVSGMVNLYRSWWEDYGATFAFVSNSPPELQEPLREFLINAGFPLAPVFLRPLGGSKEDRIAFKEQTISELLRQFPRKKAVLVGDSGERDPIVCAELLRRHPVQVSKVLIRQVSPTASVDEAIFAGIPPDRWQVFRDPREAQLPDELRDLASVSGILGFARSLGSKALQEAASVLPEPADAVEDSRNVAA</sequence>
<dbReference type="Pfam" id="PF09949">
    <property type="entry name" value="APP1_cat"/>
    <property type="match status" value="1"/>
</dbReference>
<name>A0ABP0MZV2_9DINO</name>
<reference evidence="2 3" key="1">
    <citation type="submission" date="2024-02" db="EMBL/GenBank/DDBJ databases">
        <authorList>
            <person name="Chen Y."/>
            <person name="Shah S."/>
            <person name="Dougan E. K."/>
            <person name="Thang M."/>
            <person name="Chan C."/>
        </authorList>
    </citation>
    <scope>NUCLEOTIDE SEQUENCE [LARGE SCALE GENOMIC DNA]</scope>
</reference>
<dbReference type="Proteomes" id="UP001642484">
    <property type="component" value="Unassembled WGS sequence"/>
</dbReference>
<accession>A0ABP0MZV2</accession>
<dbReference type="PANTHER" id="PTHR28208">
    <property type="entry name" value="PHOSPHATIDATE PHOSPHATASE APP1"/>
    <property type="match status" value="1"/>
</dbReference>
<proteinExistence type="predicted"/>
<dbReference type="EMBL" id="CAXAMN010021001">
    <property type="protein sequence ID" value="CAK9056936.1"/>
    <property type="molecule type" value="Genomic_DNA"/>
</dbReference>
<comment type="caution">
    <text evidence="2">The sequence shown here is derived from an EMBL/GenBank/DDBJ whole genome shotgun (WGS) entry which is preliminary data.</text>
</comment>
<evidence type="ECO:0000313" key="2">
    <source>
        <dbReference type="EMBL" id="CAK9056936.1"/>
    </source>
</evidence>
<feature type="domain" description="Phosphatidate phosphatase APP1 catalytic" evidence="1">
    <location>
        <begin position="348"/>
        <end position="491"/>
    </location>
</feature>